<dbReference type="PANTHER" id="PTHR40279:SF3">
    <property type="entry name" value="4-AMINOBENZOATE SYNTHASE"/>
    <property type="match status" value="1"/>
</dbReference>
<dbReference type="Pfam" id="PF03070">
    <property type="entry name" value="TENA_THI-4"/>
    <property type="match status" value="1"/>
</dbReference>
<name>A0A381QIP1_9ZZZZ</name>
<accession>A0A381QIP1</accession>
<reference evidence="3" key="1">
    <citation type="submission" date="2018-05" db="EMBL/GenBank/DDBJ databases">
        <authorList>
            <person name="Lanie J.A."/>
            <person name="Ng W.-L."/>
            <person name="Kazmierczak K.M."/>
            <person name="Andrzejewski T.M."/>
            <person name="Davidsen T.M."/>
            <person name="Wayne K.J."/>
            <person name="Tettelin H."/>
            <person name="Glass J.I."/>
            <person name="Rusch D."/>
            <person name="Podicherti R."/>
            <person name="Tsui H.-C.T."/>
            <person name="Winkler M.E."/>
        </authorList>
    </citation>
    <scope>NUCLEOTIDE SEQUENCE</scope>
</reference>
<dbReference type="Gene3D" id="1.20.910.10">
    <property type="entry name" value="Heme oxygenase-like"/>
    <property type="match status" value="1"/>
</dbReference>
<protein>
    <recommendedName>
        <fullName evidence="2">Thiaminase-2/PQQC domain-containing protein</fullName>
    </recommendedName>
</protein>
<dbReference type="SMART" id="SM01236">
    <property type="entry name" value="Haem_oxygenase_2"/>
    <property type="match status" value="1"/>
</dbReference>
<proteinExistence type="predicted"/>
<dbReference type="EMBL" id="UINC01001348">
    <property type="protein sequence ID" value="SUZ78279.1"/>
    <property type="molecule type" value="Genomic_DNA"/>
</dbReference>
<dbReference type="PANTHER" id="PTHR40279">
    <property type="entry name" value="PQQC-LIKE PROTEIN"/>
    <property type="match status" value="1"/>
</dbReference>
<dbReference type="InterPro" id="IPR004305">
    <property type="entry name" value="Thiaminase-2/PQQC"/>
</dbReference>
<dbReference type="GO" id="GO:0016491">
    <property type="term" value="F:oxidoreductase activity"/>
    <property type="evidence" value="ECO:0007669"/>
    <property type="project" value="UniProtKB-KW"/>
</dbReference>
<dbReference type="InterPro" id="IPR027572">
    <property type="entry name" value="Fol-rel_CADD"/>
</dbReference>
<dbReference type="SUPFAM" id="SSF48613">
    <property type="entry name" value="Heme oxygenase-like"/>
    <property type="match status" value="1"/>
</dbReference>
<dbReference type="NCBIfam" id="TIGR04305">
    <property type="entry name" value="fol_rel_CADD"/>
    <property type="match status" value="1"/>
</dbReference>
<dbReference type="InterPro" id="IPR039068">
    <property type="entry name" value="PqqC-like"/>
</dbReference>
<dbReference type="InterPro" id="IPR016084">
    <property type="entry name" value="Haem_Oase-like_multi-hlx"/>
</dbReference>
<evidence type="ECO:0000313" key="3">
    <source>
        <dbReference type="EMBL" id="SUZ78279.1"/>
    </source>
</evidence>
<keyword evidence="1" id="KW-0560">Oxidoreductase</keyword>
<dbReference type="AlphaFoldDB" id="A0A381QIP1"/>
<gene>
    <name evidence="3" type="ORF">METZ01_LOCUS31133</name>
</gene>
<evidence type="ECO:0000259" key="2">
    <source>
        <dbReference type="Pfam" id="PF03070"/>
    </source>
</evidence>
<organism evidence="3">
    <name type="scientific">marine metagenome</name>
    <dbReference type="NCBI Taxonomy" id="408172"/>
    <lineage>
        <taxon>unclassified sequences</taxon>
        <taxon>metagenomes</taxon>
        <taxon>ecological metagenomes</taxon>
    </lineage>
</organism>
<feature type="domain" description="Thiaminase-2/PQQC" evidence="2">
    <location>
        <begin position="16"/>
        <end position="213"/>
    </location>
</feature>
<evidence type="ECO:0000256" key="1">
    <source>
        <dbReference type="ARBA" id="ARBA00023002"/>
    </source>
</evidence>
<sequence length="219" mass="25569">MNLNELNNRLDKFHLLNHPFYVAWEQGELTQEILQDYAEQYYQHIKAFPRYISATHSMCEDIEKRKILLDNLSDEEDLNKDHPMLWKQFALAAGADESNLDSVKQEDFTSNLIENFFRLSRSSYAEGLGALYAYERQVPEIAETKIKGLIDHYNISTNQGLEYFVVHKDADVLHREQSEQLMLQLNEEEQILAKEAALSTVHMLWSFLSGLCDKHNIKN</sequence>